<dbReference type="InterPro" id="IPR036249">
    <property type="entry name" value="Thioredoxin-like_sf"/>
</dbReference>
<dbReference type="AlphaFoldDB" id="A0AAN9GNF5"/>
<dbReference type="Gene3D" id="3.40.30.10">
    <property type="entry name" value="Glutaredoxin"/>
    <property type="match status" value="1"/>
</dbReference>
<sequence>MTFSGVLRTMAAQIPKMKLWYHPMLRSTRPAWLIKELGIEDKVEFKYLWLDLGAPGPEREEYRKTVHPHSTIPALEIEGRPNMLESAAMCMYLADLCGRLAPEPKNRSEYYDWIMYAAMRLDENMELLSQHWWLMPKEKENPEVTAQAKARCDLCFDRLENTLKDRPYILGQELTAADCVLGYDVLWAADPNMKNGVFLEGRPNVQAYLKRIMARPALQATLAMPGEYSLKDYTRK</sequence>
<evidence type="ECO:0000256" key="1">
    <source>
        <dbReference type="ARBA" id="ARBA00007409"/>
    </source>
</evidence>
<dbReference type="SUPFAM" id="SSF52833">
    <property type="entry name" value="Thioredoxin-like"/>
    <property type="match status" value="1"/>
</dbReference>
<dbReference type="Pfam" id="PF13409">
    <property type="entry name" value="GST_N_2"/>
    <property type="match status" value="1"/>
</dbReference>
<dbReference type="Proteomes" id="UP001374579">
    <property type="component" value="Unassembled WGS sequence"/>
</dbReference>
<evidence type="ECO:0000259" key="3">
    <source>
        <dbReference type="PROSITE" id="PS50405"/>
    </source>
</evidence>
<comment type="similarity">
    <text evidence="1">Belongs to the GST superfamily.</text>
</comment>
<protein>
    <recommendedName>
        <fullName evidence="6">Glutathione S-transferase</fullName>
    </recommendedName>
</protein>
<proteinExistence type="inferred from homology"/>
<dbReference type="Gene3D" id="1.20.1050.10">
    <property type="match status" value="1"/>
</dbReference>
<accession>A0AAN9GNF5</accession>
<evidence type="ECO:0000259" key="2">
    <source>
        <dbReference type="PROSITE" id="PS50404"/>
    </source>
</evidence>
<dbReference type="SFLD" id="SFLDS00019">
    <property type="entry name" value="Glutathione_Transferase_(cytos"/>
    <property type="match status" value="1"/>
</dbReference>
<dbReference type="PANTHER" id="PTHR44051:SF8">
    <property type="entry name" value="GLUTATHIONE S-TRANSFERASE GSTA"/>
    <property type="match status" value="1"/>
</dbReference>
<evidence type="ECO:0000313" key="4">
    <source>
        <dbReference type="EMBL" id="KAK7113015.1"/>
    </source>
</evidence>
<organism evidence="4 5">
    <name type="scientific">Littorina saxatilis</name>
    <dbReference type="NCBI Taxonomy" id="31220"/>
    <lineage>
        <taxon>Eukaryota</taxon>
        <taxon>Metazoa</taxon>
        <taxon>Spiralia</taxon>
        <taxon>Lophotrochozoa</taxon>
        <taxon>Mollusca</taxon>
        <taxon>Gastropoda</taxon>
        <taxon>Caenogastropoda</taxon>
        <taxon>Littorinimorpha</taxon>
        <taxon>Littorinoidea</taxon>
        <taxon>Littorinidae</taxon>
        <taxon>Littorina</taxon>
    </lineage>
</organism>
<dbReference type="PANTHER" id="PTHR44051">
    <property type="entry name" value="GLUTATHIONE S-TRANSFERASE-RELATED"/>
    <property type="match status" value="1"/>
</dbReference>
<dbReference type="PROSITE" id="PS50404">
    <property type="entry name" value="GST_NTER"/>
    <property type="match status" value="1"/>
</dbReference>
<dbReference type="InterPro" id="IPR036282">
    <property type="entry name" value="Glutathione-S-Trfase_C_sf"/>
</dbReference>
<feature type="domain" description="GST N-terminal" evidence="2">
    <location>
        <begin position="15"/>
        <end position="101"/>
    </location>
</feature>
<dbReference type="SFLD" id="SFLDG00358">
    <property type="entry name" value="Main_(cytGST)"/>
    <property type="match status" value="1"/>
</dbReference>
<evidence type="ECO:0008006" key="6">
    <source>
        <dbReference type="Google" id="ProtNLM"/>
    </source>
</evidence>
<comment type="caution">
    <text evidence="4">The sequence shown here is derived from an EMBL/GenBank/DDBJ whole genome shotgun (WGS) entry which is preliminary data.</text>
</comment>
<name>A0AAN9GNF5_9CAEN</name>
<gene>
    <name evidence="4" type="ORF">V1264_012382</name>
</gene>
<reference evidence="4 5" key="1">
    <citation type="submission" date="2024-02" db="EMBL/GenBank/DDBJ databases">
        <title>Chromosome-scale genome assembly of the rough periwinkle Littorina saxatilis.</title>
        <authorList>
            <person name="De Jode A."/>
            <person name="Faria R."/>
            <person name="Formenti G."/>
            <person name="Sims Y."/>
            <person name="Smith T.P."/>
            <person name="Tracey A."/>
            <person name="Wood J.M.D."/>
            <person name="Zagrodzka Z.B."/>
            <person name="Johannesson K."/>
            <person name="Butlin R.K."/>
            <person name="Leder E.H."/>
        </authorList>
    </citation>
    <scope>NUCLEOTIDE SEQUENCE [LARGE SCALE GENOMIC DNA]</scope>
    <source>
        <strain evidence="4">Snail1</strain>
        <tissue evidence="4">Muscle</tissue>
    </source>
</reference>
<evidence type="ECO:0000313" key="5">
    <source>
        <dbReference type="Proteomes" id="UP001374579"/>
    </source>
</evidence>
<dbReference type="InterPro" id="IPR004046">
    <property type="entry name" value="GST_C"/>
</dbReference>
<dbReference type="InterPro" id="IPR004045">
    <property type="entry name" value="Glutathione_S-Trfase_N"/>
</dbReference>
<keyword evidence="5" id="KW-1185">Reference proteome</keyword>
<dbReference type="SUPFAM" id="SSF47616">
    <property type="entry name" value="GST C-terminal domain-like"/>
    <property type="match status" value="1"/>
</dbReference>
<dbReference type="EMBL" id="JBAMIC010000002">
    <property type="protein sequence ID" value="KAK7113015.1"/>
    <property type="molecule type" value="Genomic_DNA"/>
</dbReference>
<dbReference type="InterPro" id="IPR010987">
    <property type="entry name" value="Glutathione-S-Trfase_C-like"/>
</dbReference>
<dbReference type="InterPro" id="IPR040079">
    <property type="entry name" value="Glutathione_S-Trfase"/>
</dbReference>
<dbReference type="PROSITE" id="PS50405">
    <property type="entry name" value="GST_CTER"/>
    <property type="match status" value="1"/>
</dbReference>
<feature type="domain" description="GST C-terminal" evidence="3">
    <location>
        <begin position="103"/>
        <end position="236"/>
    </location>
</feature>
<dbReference type="Pfam" id="PF00043">
    <property type="entry name" value="GST_C"/>
    <property type="match status" value="1"/>
</dbReference>